<proteinExistence type="predicted"/>
<dbReference type="InterPro" id="IPR052636">
    <property type="entry name" value="UDP-D-xylose:L-fucose_XylT"/>
</dbReference>
<feature type="region of interest" description="Disordered" evidence="1">
    <location>
        <begin position="249"/>
        <end position="271"/>
    </location>
</feature>
<dbReference type="HOGENOM" id="CLU_843168_0_0_1"/>
<feature type="compositionally biased region" description="Basic and acidic residues" evidence="1">
    <location>
        <begin position="249"/>
        <end position="260"/>
    </location>
</feature>
<dbReference type="GO" id="GO:0005794">
    <property type="term" value="C:Golgi apparatus"/>
    <property type="evidence" value="ECO:0007669"/>
    <property type="project" value="TreeGrafter"/>
</dbReference>
<keyword evidence="4" id="KW-1185">Reference proteome</keyword>
<dbReference type="PaxDb" id="2903-EOD35818"/>
<reference evidence="4" key="1">
    <citation type="journal article" date="2013" name="Nature">
        <title>Pan genome of the phytoplankton Emiliania underpins its global distribution.</title>
        <authorList>
            <person name="Read B.A."/>
            <person name="Kegel J."/>
            <person name="Klute M.J."/>
            <person name="Kuo A."/>
            <person name="Lefebvre S.C."/>
            <person name="Maumus F."/>
            <person name="Mayer C."/>
            <person name="Miller J."/>
            <person name="Monier A."/>
            <person name="Salamov A."/>
            <person name="Young J."/>
            <person name="Aguilar M."/>
            <person name="Claverie J.M."/>
            <person name="Frickenhaus S."/>
            <person name="Gonzalez K."/>
            <person name="Herman E.K."/>
            <person name="Lin Y.C."/>
            <person name="Napier J."/>
            <person name="Ogata H."/>
            <person name="Sarno A.F."/>
            <person name="Shmutz J."/>
            <person name="Schroeder D."/>
            <person name="de Vargas C."/>
            <person name="Verret F."/>
            <person name="von Dassow P."/>
            <person name="Valentin K."/>
            <person name="Van de Peer Y."/>
            <person name="Wheeler G."/>
            <person name="Dacks J.B."/>
            <person name="Delwiche C.F."/>
            <person name="Dyhrman S.T."/>
            <person name="Glockner G."/>
            <person name="John U."/>
            <person name="Richards T."/>
            <person name="Worden A.Z."/>
            <person name="Zhang X."/>
            <person name="Grigoriev I.V."/>
            <person name="Allen A.E."/>
            <person name="Bidle K."/>
            <person name="Borodovsky M."/>
            <person name="Bowler C."/>
            <person name="Brownlee C."/>
            <person name="Cock J.M."/>
            <person name="Elias M."/>
            <person name="Gladyshev V.N."/>
            <person name="Groth M."/>
            <person name="Guda C."/>
            <person name="Hadaegh A."/>
            <person name="Iglesias-Rodriguez M.D."/>
            <person name="Jenkins J."/>
            <person name="Jones B.M."/>
            <person name="Lawson T."/>
            <person name="Leese F."/>
            <person name="Lindquist E."/>
            <person name="Lobanov A."/>
            <person name="Lomsadze A."/>
            <person name="Malik S.B."/>
            <person name="Marsh M.E."/>
            <person name="Mackinder L."/>
            <person name="Mock T."/>
            <person name="Mueller-Roeber B."/>
            <person name="Pagarete A."/>
            <person name="Parker M."/>
            <person name="Probert I."/>
            <person name="Quesneville H."/>
            <person name="Raines C."/>
            <person name="Rensing S.A."/>
            <person name="Riano-Pachon D.M."/>
            <person name="Richier S."/>
            <person name="Rokitta S."/>
            <person name="Shiraiwa Y."/>
            <person name="Soanes D.M."/>
            <person name="van der Giezen M."/>
            <person name="Wahlund T.M."/>
            <person name="Williams B."/>
            <person name="Wilson W."/>
            <person name="Wolfe G."/>
            <person name="Wurch L.L."/>
        </authorList>
    </citation>
    <scope>NUCLEOTIDE SEQUENCE</scope>
</reference>
<dbReference type="Pfam" id="PF03407">
    <property type="entry name" value="Nucleotid_trans"/>
    <property type="match status" value="1"/>
</dbReference>
<evidence type="ECO:0000313" key="4">
    <source>
        <dbReference type="Proteomes" id="UP000013827"/>
    </source>
</evidence>
<evidence type="ECO:0000313" key="3">
    <source>
        <dbReference type="EnsemblProtists" id="EOD35818"/>
    </source>
</evidence>
<name>A0A0D3KJ83_EMIH1</name>
<accession>A0A0D3KJ83</accession>
<dbReference type="Proteomes" id="UP000013827">
    <property type="component" value="Unassembled WGS sequence"/>
</dbReference>
<evidence type="ECO:0000256" key="1">
    <source>
        <dbReference type="SAM" id="MobiDB-lite"/>
    </source>
</evidence>
<evidence type="ECO:0000259" key="2">
    <source>
        <dbReference type="Pfam" id="PF03407"/>
    </source>
</evidence>
<dbReference type="RefSeq" id="XP_005788247.1">
    <property type="nucleotide sequence ID" value="XM_005788190.1"/>
</dbReference>
<dbReference type="PANTHER" id="PTHR47032">
    <property type="entry name" value="UDP-D-XYLOSE:L-FUCOSE ALPHA-1,3-D-XYLOSYLTRANSFERASE-RELATED"/>
    <property type="match status" value="1"/>
</dbReference>
<feature type="domain" description="Nucleotide-diphospho-sugar transferase" evidence="2">
    <location>
        <begin position="147"/>
        <end position="321"/>
    </location>
</feature>
<dbReference type="GeneID" id="17281170"/>
<dbReference type="AlphaFoldDB" id="A0A0D3KJ83"/>
<dbReference type="EnsemblProtists" id="EOD35818">
    <property type="protein sequence ID" value="EOD35818"/>
    <property type="gene ID" value="EMIHUDRAFT_110576"/>
</dbReference>
<dbReference type="GO" id="GO:0016757">
    <property type="term" value="F:glycosyltransferase activity"/>
    <property type="evidence" value="ECO:0007669"/>
    <property type="project" value="TreeGrafter"/>
</dbReference>
<dbReference type="InterPro" id="IPR005069">
    <property type="entry name" value="Nucl-diP-sugar_transferase"/>
</dbReference>
<dbReference type="PANTHER" id="PTHR47032:SF1">
    <property type="entry name" value="UDP-D-XYLOSE:L-FUCOSE ALPHA-1,3-D-XYLOSYLTRANSFERASE-RELATED"/>
    <property type="match status" value="1"/>
</dbReference>
<organism evidence="3 4">
    <name type="scientific">Emiliania huxleyi (strain CCMP1516)</name>
    <dbReference type="NCBI Taxonomy" id="280463"/>
    <lineage>
        <taxon>Eukaryota</taxon>
        <taxon>Haptista</taxon>
        <taxon>Haptophyta</taxon>
        <taxon>Prymnesiophyceae</taxon>
        <taxon>Isochrysidales</taxon>
        <taxon>Noelaerhabdaceae</taxon>
        <taxon>Emiliania</taxon>
    </lineage>
</organism>
<protein>
    <recommendedName>
        <fullName evidence="2">Nucleotide-diphospho-sugar transferase domain-containing protein</fullName>
    </recommendedName>
</protein>
<dbReference type="KEGG" id="ehx:EMIHUDRAFT_110576"/>
<sequence length="330" mass="35479">MPRTSSSISEGRFPIWLVFLPFALVGIVNVARAPSHAPVVSRRQLALQRSRQKPPDSGWAAVETSRSSAALSSEEATRIALEKGSQRVRAAAAAVSSPVRGVVTAEALDAVLPKGAVVWLTFSNAAYLHFAQNFYLSCAAVGRAHQLAIAALDPPSLSSWAGLGVPVLNFSVFGDASDFRGIGADQARFRRMGAMKVAAFLSLLRRGRPVLCSDVDTVWLADPEPFLRSRAAAADIAVTSDCLSREADANKRGDSRRFDPKGVWSPSDPTGAEDCKSLLLTTATHSSGVLFLNPTPRTLTLAERHLEDQRAFNMLVTEAFCPIHLQLMLT</sequence>
<reference evidence="3" key="2">
    <citation type="submission" date="2024-10" db="UniProtKB">
        <authorList>
            <consortium name="EnsemblProtists"/>
        </authorList>
    </citation>
    <scope>IDENTIFICATION</scope>
</reference>